<comment type="catalytic activity">
    <reaction evidence="10">
        <text>1-octadecanoyl-2-(9Z-octadecenoyl)-sn-glycerol + H2O = 2-(9Z-octadecenoyl)-glycerol + octadecanoate + H(+)</text>
        <dbReference type="Rhea" id="RHEA:77103"/>
        <dbReference type="ChEBI" id="CHEBI:15377"/>
        <dbReference type="ChEBI" id="CHEBI:15378"/>
        <dbReference type="ChEBI" id="CHEBI:25629"/>
        <dbReference type="ChEBI" id="CHEBI:73990"/>
        <dbReference type="ChEBI" id="CHEBI:75468"/>
    </reaction>
</comment>
<reference evidence="14 15" key="1">
    <citation type="journal article" date="2021" name="G3 (Bethesda)">
        <title>Improved contiguity of the threespine stickleback genome using long-read sequencing.</title>
        <authorList>
            <person name="Nath S."/>
            <person name="Shaw D.E."/>
            <person name="White M.A."/>
        </authorList>
    </citation>
    <scope>NUCLEOTIDE SEQUENCE [LARGE SCALE GENOMIC DNA]</scope>
    <source>
        <strain evidence="14 15">Lake Benthic</strain>
    </source>
</reference>
<evidence type="ECO:0000256" key="7">
    <source>
        <dbReference type="ARBA" id="ARBA00044064"/>
    </source>
</evidence>
<dbReference type="SUPFAM" id="SSF53474">
    <property type="entry name" value="alpha/beta-Hydrolases"/>
    <property type="match status" value="1"/>
</dbReference>
<dbReference type="STRING" id="69293.ENSGACP00000027104"/>
<keyword evidence="2" id="KW-0378">Hydrolase</keyword>
<evidence type="ECO:0000256" key="3">
    <source>
        <dbReference type="ARBA" id="ARBA00026104"/>
    </source>
</evidence>
<organism evidence="14 15">
    <name type="scientific">Gasterosteus aculeatus aculeatus</name>
    <name type="common">three-spined stickleback</name>
    <dbReference type="NCBI Taxonomy" id="481459"/>
    <lineage>
        <taxon>Eukaryota</taxon>
        <taxon>Metazoa</taxon>
        <taxon>Chordata</taxon>
        <taxon>Craniata</taxon>
        <taxon>Vertebrata</taxon>
        <taxon>Euteleostomi</taxon>
        <taxon>Actinopterygii</taxon>
        <taxon>Neopterygii</taxon>
        <taxon>Teleostei</taxon>
        <taxon>Neoteleostei</taxon>
        <taxon>Acanthomorphata</taxon>
        <taxon>Eupercaria</taxon>
        <taxon>Perciformes</taxon>
        <taxon>Cottioidei</taxon>
        <taxon>Gasterosteales</taxon>
        <taxon>Gasterosteidae</taxon>
        <taxon>Gasterosteus</taxon>
    </lineage>
</organism>
<dbReference type="GO" id="GO:0052689">
    <property type="term" value="F:carboxylic ester hydrolase activity"/>
    <property type="evidence" value="ECO:0007669"/>
    <property type="project" value="TreeGrafter"/>
</dbReference>
<feature type="domain" description="AB hydrolase-1" evidence="13">
    <location>
        <begin position="104"/>
        <end position="339"/>
    </location>
</feature>
<evidence type="ECO:0000256" key="9">
    <source>
        <dbReference type="ARBA" id="ARBA00048504"/>
    </source>
</evidence>
<comment type="catalytic activity">
    <reaction evidence="9">
        <text>1,2-didecanoylglycerol + H2O = decanoylglycerol + decanoate + H(+)</text>
        <dbReference type="Rhea" id="RHEA:48596"/>
        <dbReference type="ChEBI" id="CHEBI:11152"/>
        <dbReference type="ChEBI" id="CHEBI:15377"/>
        <dbReference type="ChEBI" id="CHEBI:15378"/>
        <dbReference type="ChEBI" id="CHEBI:27689"/>
        <dbReference type="ChEBI" id="CHEBI:90605"/>
    </reaction>
</comment>
<comment type="catalytic activity">
    <reaction evidence="8">
        <text>1-octadecanoyl-2-(4Z,7Z,10Z,13Z,16Z,19Z-docosahexaenoyl)-sn-glycerol + H2O = 2-(4Z,7Z,10Z,13Z,16Z,19Z-docosahexaenoyl)-glycerol + octadecanoate + H(+)</text>
        <dbReference type="Rhea" id="RHEA:77107"/>
        <dbReference type="ChEBI" id="CHEBI:15377"/>
        <dbReference type="ChEBI" id="CHEBI:15378"/>
        <dbReference type="ChEBI" id="CHEBI:25629"/>
        <dbReference type="ChEBI" id="CHEBI:77129"/>
        <dbReference type="ChEBI" id="CHEBI:186738"/>
    </reaction>
</comment>
<dbReference type="ESTHER" id="gasac-g3qb38">
    <property type="family name" value="ABHD11-Acetyl_transferase"/>
</dbReference>
<evidence type="ECO:0000256" key="4">
    <source>
        <dbReference type="ARBA" id="ARBA00042703"/>
    </source>
</evidence>
<evidence type="ECO:0000256" key="1">
    <source>
        <dbReference type="ARBA" id="ARBA00008645"/>
    </source>
</evidence>
<sequence length="352" mass="38919">MTQPQLRSSRPPRAPRILSPSPRRHLDAHAVCQSPATGASAAMSAFCRLIHRGLLSLRPSCRFFPGQQDACAVAPLAHTVRTASSSSPVNLTYDVFDGKGESTPLVFLHGLFGSKSNFHSIAKSLVQRTGRKVLTVDARNHGNSPHSSELTYEAMTDDLKHLLAKLHIEKCVLIGHSMGGKTAMTTALSQSGLVERLVVVDISPARTTSRTNFRYYIQAMQEVKISSDIPRSTARRMAEDQLRTLVKERSVRQFLLTNLVEQNGHYAWRVNLEAIEAHLEDIMSFPSFNTVYDGPTLFLGGASSAYISSDDYPEIQRLFPSADIQYIPDASHWIHADKPLDFISSISSFLQS</sequence>
<dbReference type="PRINTS" id="PR00111">
    <property type="entry name" value="ABHYDROLASE"/>
</dbReference>
<evidence type="ECO:0000313" key="15">
    <source>
        <dbReference type="Proteomes" id="UP000007635"/>
    </source>
</evidence>
<reference evidence="14" key="2">
    <citation type="submission" date="2025-08" db="UniProtKB">
        <authorList>
            <consortium name="Ensembl"/>
        </authorList>
    </citation>
    <scope>IDENTIFICATION</scope>
</reference>
<dbReference type="EC" id="3.1.1.116" evidence="3"/>
<comment type="catalytic activity">
    <reaction evidence="11">
        <text>1-octadecanoyl-2-(5Z,8Z,11Z,14Z-eicosatetraenoyl)-sn-glycerol + H2O = 2-(5Z,8Z,11Z,14Z-eicosatetraenoyl)-glycerol + octadecanoate + H(+)</text>
        <dbReference type="Rhea" id="RHEA:38507"/>
        <dbReference type="ChEBI" id="CHEBI:15377"/>
        <dbReference type="ChEBI" id="CHEBI:15378"/>
        <dbReference type="ChEBI" id="CHEBI:25629"/>
        <dbReference type="ChEBI" id="CHEBI:52392"/>
        <dbReference type="ChEBI" id="CHEBI:75728"/>
    </reaction>
</comment>
<evidence type="ECO:0000259" key="13">
    <source>
        <dbReference type="Pfam" id="PF00561"/>
    </source>
</evidence>
<keyword evidence="15" id="KW-1185">Reference proteome</keyword>
<comment type="catalytic activity">
    <reaction evidence="6">
        <text>a 1,3-diacyl-sn-glycerol + H2O = a 1-acyl-sn-glycerol + a fatty acid + H(+)</text>
        <dbReference type="Rhea" id="RHEA:38503"/>
        <dbReference type="ChEBI" id="CHEBI:15377"/>
        <dbReference type="ChEBI" id="CHEBI:15378"/>
        <dbReference type="ChEBI" id="CHEBI:28868"/>
        <dbReference type="ChEBI" id="CHEBI:64683"/>
        <dbReference type="ChEBI" id="CHEBI:77272"/>
    </reaction>
</comment>
<dbReference type="InParanoid" id="G3QB38"/>
<dbReference type="Proteomes" id="UP000007635">
    <property type="component" value="Chromosome VII"/>
</dbReference>
<dbReference type="Gene3D" id="3.40.50.1820">
    <property type="entry name" value="alpha/beta hydrolase"/>
    <property type="match status" value="1"/>
</dbReference>
<accession>G3QB38</accession>
<proteinExistence type="inferred from homology"/>
<dbReference type="FunFam" id="3.40.50.1820:FF:000039">
    <property type="entry name" value="Esterase ybfF"/>
    <property type="match status" value="1"/>
</dbReference>
<reference evidence="14" key="3">
    <citation type="submission" date="2025-09" db="UniProtKB">
        <authorList>
            <consortium name="Ensembl"/>
        </authorList>
    </citation>
    <scope>IDENTIFICATION</scope>
</reference>
<protein>
    <recommendedName>
        <fullName evidence="7">sn-1-specific diacylglycerol lipase ABHD11</fullName>
        <ecNumber evidence="3">3.1.1.116</ecNumber>
    </recommendedName>
    <alternativeName>
        <fullName evidence="4">Alpha/beta hydrolase domain-containing protein 11</fullName>
    </alternativeName>
</protein>
<dbReference type="PANTHER" id="PTHR46118">
    <property type="entry name" value="PROTEIN ABHD11"/>
    <property type="match status" value="1"/>
</dbReference>
<dbReference type="eggNOG" id="KOG2382">
    <property type="taxonomic scope" value="Eukaryota"/>
</dbReference>
<dbReference type="Bgee" id="ENSGACG00000020497">
    <property type="expression patterns" value="Expressed in camera-type eye and 13 other cell types or tissues"/>
</dbReference>
<feature type="region of interest" description="Disordered" evidence="12">
    <location>
        <begin position="1"/>
        <end position="22"/>
    </location>
</feature>
<dbReference type="GO" id="GO:0005739">
    <property type="term" value="C:mitochondrion"/>
    <property type="evidence" value="ECO:0007669"/>
    <property type="project" value="TreeGrafter"/>
</dbReference>
<dbReference type="GeneTree" id="ENSGT00390000015880"/>
<dbReference type="InterPro" id="IPR029058">
    <property type="entry name" value="AB_hydrolase_fold"/>
</dbReference>
<evidence type="ECO:0000256" key="10">
    <source>
        <dbReference type="ARBA" id="ARBA00048513"/>
    </source>
</evidence>
<dbReference type="InterPro" id="IPR000073">
    <property type="entry name" value="AB_hydrolase_1"/>
</dbReference>
<dbReference type="AlphaFoldDB" id="G3QB38"/>
<dbReference type="PANTHER" id="PTHR46118:SF4">
    <property type="entry name" value="PROTEIN ABHD11"/>
    <property type="match status" value="1"/>
</dbReference>
<evidence type="ECO:0000256" key="12">
    <source>
        <dbReference type="SAM" id="MobiDB-lite"/>
    </source>
</evidence>
<evidence type="ECO:0000256" key="6">
    <source>
        <dbReference type="ARBA" id="ARBA00043742"/>
    </source>
</evidence>
<dbReference type="FunCoup" id="G3QB38">
    <property type="interactions" value="1513"/>
</dbReference>
<comment type="similarity">
    <text evidence="1">Belongs to the AB hydrolase superfamily.</text>
</comment>
<evidence type="ECO:0000256" key="5">
    <source>
        <dbReference type="ARBA" id="ARBA00043667"/>
    </source>
</evidence>
<evidence type="ECO:0000256" key="8">
    <source>
        <dbReference type="ARBA" id="ARBA00048283"/>
    </source>
</evidence>
<name>G3QB38_GASAC</name>
<comment type="catalytic activity">
    <reaction evidence="5">
        <text>a 1,2-diacyl-sn-glycerol + H2O = a 2-acylglycerol + a fatty acid + H(+)</text>
        <dbReference type="Rhea" id="RHEA:33275"/>
        <dbReference type="ChEBI" id="CHEBI:15377"/>
        <dbReference type="ChEBI" id="CHEBI:15378"/>
        <dbReference type="ChEBI" id="CHEBI:17389"/>
        <dbReference type="ChEBI" id="CHEBI:17815"/>
        <dbReference type="ChEBI" id="CHEBI:28868"/>
        <dbReference type="EC" id="3.1.1.116"/>
    </reaction>
</comment>
<dbReference type="OMA" id="FLGMSDN"/>
<evidence type="ECO:0000256" key="11">
    <source>
        <dbReference type="ARBA" id="ARBA00048919"/>
    </source>
</evidence>
<dbReference type="Ensembl" id="ENSGACT00000027156.2">
    <property type="protein sequence ID" value="ENSGACP00000027104.2"/>
    <property type="gene ID" value="ENSGACG00000020497.2"/>
</dbReference>
<dbReference type="Pfam" id="PF00561">
    <property type="entry name" value="Abhydrolase_1"/>
    <property type="match status" value="1"/>
</dbReference>
<evidence type="ECO:0000256" key="2">
    <source>
        <dbReference type="ARBA" id="ARBA00022801"/>
    </source>
</evidence>
<evidence type="ECO:0000313" key="14">
    <source>
        <dbReference type="Ensembl" id="ENSGACP00000027104.2"/>
    </source>
</evidence>